<feature type="chain" id="PRO_5042573130" evidence="2">
    <location>
        <begin position="18"/>
        <end position="63"/>
    </location>
</feature>
<keyword evidence="4" id="KW-1185">Reference proteome</keyword>
<comment type="caution">
    <text evidence="3">The sequence shown here is derived from an EMBL/GenBank/DDBJ whole genome shotgun (WGS) entry which is preliminary data.</text>
</comment>
<gene>
    <name evidence="3" type="ORF">B0T25DRAFT_581964</name>
</gene>
<protein>
    <submittedName>
        <fullName evidence="3">Uncharacterized protein</fullName>
    </submittedName>
</protein>
<organism evidence="3 4">
    <name type="scientific">Lasiosphaeria hispida</name>
    <dbReference type="NCBI Taxonomy" id="260671"/>
    <lineage>
        <taxon>Eukaryota</taxon>
        <taxon>Fungi</taxon>
        <taxon>Dikarya</taxon>
        <taxon>Ascomycota</taxon>
        <taxon>Pezizomycotina</taxon>
        <taxon>Sordariomycetes</taxon>
        <taxon>Sordariomycetidae</taxon>
        <taxon>Sordariales</taxon>
        <taxon>Lasiosphaeriaceae</taxon>
        <taxon>Lasiosphaeria</taxon>
    </lineage>
</organism>
<keyword evidence="2" id="KW-0732">Signal</keyword>
<feature type="region of interest" description="Disordered" evidence="1">
    <location>
        <begin position="41"/>
        <end position="63"/>
    </location>
</feature>
<reference evidence="3" key="1">
    <citation type="journal article" date="2023" name="Mol. Phylogenet. Evol.">
        <title>Genome-scale phylogeny and comparative genomics of the fungal order Sordariales.</title>
        <authorList>
            <person name="Hensen N."/>
            <person name="Bonometti L."/>
            <person name="Westerberg I."/>
            <person name="Brannstrom I.O."/>
            <person name="Guillou S."/>
            <person name="Cros-Aarteil S."/>
            <person name="Calhoun S."/>
            <person name="Haridas S."/>
            <person name="Kuo A."/>
            <person name="Mondo S."/>
            <person name="Pangilinan J."/>
            <person name="Riley R."/>
            <person name="LaButti K."/>
            <person name="Andreopoulos B."/>
            <person name="Lipzen A."/>
            <person name="Chen C."/>
            <person name="Yan M."/>
            <person name="Daum C."/>
            <person name="Ng V."/>
            <person name="Clum A."/>
            <person name="Steindorff A."/>
            <person name="Ohm R.A."/>
            <person name="Martin F."/>
            <person name="Silar P."/>
            <person name="Natvig D.O."/>
            <person name="Lalanne C."/>
            <person name="Gautier V."/>
            <person name="Ament-Velasquez S.L."/>
            <person name="Kruys A."/>
            <person name="Hutchinson M.I."/>
            <person name="Powell A.J."/>
            <person name="Barry K."/>
            <person name="Miller A.N."/>
            <person name="Grigoriev I.V."/>
            <person name="Debuchy R."/>
            <person name="Gladieux P."/>
            <person name="Hiltunen Thoren M."/>
            <person name="Johannesson H."/>
        </authorList>
    </citation>
    <scope>NUCLEOTIDE SEQUENCE</scope>
    <source>
        <strain evidence="3">CBS 955.72</strain>
    </source>
</reference>
<name>A0AAJ0HDP4_9PEZI</name>
<feature type="signal peptide" evidence="2">
    <location>
        <begin position="1"/>
        <end position="17"/>
    </location>
</feature>
<dbReference type="AlphaFoldDB" id="A0AAJ0HDP4"/>
<evidence type="ECO:0000256" key="2">
    <source>
        <dbReference type="SAM" id="SignalP"/>
    </source>
</evidence>
<evidence type="ECO:0000313" key="4">
    <source>
        <dbReference type="Proteomes" id="UP001275084"/>
    </source>
</evidence>
<evidence type="ECO:0000313" key="3">
    <source>
        <dbReference type="EMBL" id="KAK3348900.1"/>
    </source>
</evidence>
<sequence length="63" mass="6536">MHTKIILISLFAALAAAAAIGGDNGQVDGLIKRGDDELANGLLRRGDDRSRAPSPEGYTPTTS</sequence>
<dbReference type="Proteomes" id="UP001275084">
    <property type="component" value="Unassembled WGS sequence"/>
</dbReference>
<proteinExistence type="predicted"/>
<evidence type="ECO:0000256" key="1">
    <source>
        <dbReference type="SAM" id="MobiDB-lite"/>
    </source>
</evidence>
<accession>A0AAJ0HDP4</accession>
<dbReference type="EMBL" id="JAUIQD010000005">
    <property type="protein sequence ID" value="KAK3348900.1"/>
    <property type="molecule type" value="Genomic_DNA"/>
</dbReference>
<reference evidence="3" key="2">
    <citation type="submission" date="2023-06" db="EMBL/GenBank/DDBJ databases">
        <authorList>
            <consortium name="Lawrence Berkeley National Laboratory"/>
            <person name="Haridas S."/>
            <person name="Hensen N."/>
            <person name="Bonometti L."/>
            <person name="Westerberg I."/>
            <person name="Brannstrom I.O."/>
            <person name="Guillou S."/>
            <person name="Cros-Aarteil S."/>
            <person name="Calhoun S."/>
            <person name="Kuo A."/>
            <person name="Mondo S."/>
            <person name="Pangilinan J."/>
            <person name="Riley R."/>
            <person name="Labutti K."/>
            <person name="Andreopoulos B."/>
            <person name="Lipzen A."/>
            <person name="Chen C."/>
            <person name="Yanf M."/>
            <person name="Daum C."/>
            <person name="Ng V."/>
            <person name="Clum A."/>
            <person name="Steindorff A."/>
            <person name="Ohm R."/>
            <person name="Martin F."/>
            <person name="Silar P."/>
            <person name="Natvig D."/>
            <person name="Lalanne C."/>
            <person name="Gautier V."/>
            <person name="Ament-Velasquez S.L."/>
            <person name="Kruys A."/>
            <person name="Hutchinson M.I."/>
            <person name="Powell A.J."/>
            <person name="Barry K."/>
            <person name="Miller A.N."/>
            <person name="Grigoriev I.V."/>
            <person name="Debuchy R."/>
            <person name="Gladieux P."/>
            <person name="Thoren M.H."/>
            <person name="Johannesson H."/>
        </authorList>
    </citation>
    <scope>NUCLEOTIDE SEQUENCE</scope>
    <source>
        <strain evidence="3">CBS 955.72</strain>
    </source>
</reference>